<dbReference type="InterPro" id="IPR001436">
    <property type="entry name" value="Alpha-crystallin/sHSP_animal"/>
</dbReference>
<evidence type="ECO:0000256" key="1">
    <source>
        <dbReference type="PROSITE-ProRule" id="PRU00285"/>
    </source>
</evidence>
<dbReference type="InterPro" id="IPR002068">
    <property type="entry name" value="A-crystallin/Hsp20_dom"/>
</dbReference>
<dbReference type="GO" id="GO:0007507">
    <property type="term" value="P:heart development"/>
    <property type="evidence" value="ECO:0007669"/>
    <property type="project" value="InterPro"/>
</dbReference>
<dbReference type="Proteomes" id="UP001474421">
    <property type="component" value="Unassembled WGS sequence"/>
</dbReference>
<evidence type="ECO:0000313" key="4">
    <source>
        <dbReference type="EMBL" id="KAK9391938.1"/>
    </source>
</evidence>
<dbReference type="GO" id="GO:0005737">
    <property type="term" value="C:cytoplasm"/>
    <property type="evidence" value="ECO:0007669"/>
    <property type="project" value="TreeGrafter"/>
</dbReference>
<dbReference type="Pfam" id="PF00011">
    <property type="entry name" value="HSP20"/>
    <property type="match status" value="1"/>
</dbReference>
<protein>
    <submittedName>
        <fullName evidence="4">Heat shock protein beta-7</fullName>
    </submittedName>
</protein>
<keyword evidence="4" id="KW-0346">Stress response</keyword>
<comment type="similarity">
    <text evidence="1 2">Belongs to the small heat shock protein (HSP20) family.</text>
</comment>
<dbReference type="CDD" id="cd06479">
    <property type="entry name" value="ACD_HspB7_like"/>
    <property type="match status" value="1"/>
</dbReference>
<organism evidence="4 5">
    <name type="scientific">Crotalus adamanteus</name>
    <name type="common">Eastern diamondback rattlesnake</name>
    <dbReference type="NCBI Taxonomy" id="8729"/>
    <lineage>
        <taxon>Eukaryota</taxon>
        <taxon>Metazoa</taxon>
        <taxon>Chordata</taxon>
        <taxon>Craniata</taxon>
        <taxon>Vertebrata</taxon>
        <taxon>Euteleostomi</taxon>
        <taxon>Lepidosauria</taxon>
        <taxon>Squamata</taxon>
        <taxon>Bifurcata</taxon>
        <taxon>Unidentata</taxon>
        <taxon>Episquamata</taxon>
        <taxon>Toxicofera</taxon>
        <taxon>Serpentes</taxon>
        <taxon>Colubroidea</taxon>
        <taxon>Viperidae</taxon>
        <taxon>Crotalinae</taxon>
        <taxon>Crotalus</taxon>
    </lineage>
</organism>
<dbReference type="SUPFAM" id="SSF49764">
    <property type="entry name" value="HSP20-like chaperones"/>
    <property type="match status" value="1"/>
</dbReference>
<evidence type="ECO:0000259" key="3">
    <source>
        <dbReference type="PROSITE" id="PS01031"/>
    </source>
</evidence>
<gene>
    <name evidence="4" type="ORF">NXF25_017525</name>
</gene>
<keyword evidence="5" id="KW-1185">Reference proteome</keyword>
<feature type="domain" description="SHSP" evidence="3">
    <location>
        <begin position="265"/>
        <end position="374"/>
    </location>
</feature>
<dbReference type="PRINTS" id="PR00299">
    <property type="entry name" value="ACRYSTALLIN"/>
</dbReference>
<reference evidence="4 5" key="1">
    <citation type="journal article" date="2024" name="Proc. Natl. Acad. Sci. U.S.A.">
        <title>The genetic regulatory architecture and epigenomic basis for age-related changes in rattlesnake venom.</title>
        <authorList>
            <person name="Hogan M.P."/>
            <person name="Holding M.L."/>
            <person name="Nystrom G.S."/>
            <person name="Colston T.J."/>
            <person name="Bartlett D.A."/>
            <person name="Mason A.J."/>
            <person name="Ellsworth S.A."/>
            <person name="Rautsaw R.M."/>
            <person name="Lawrence K.C."/>
            <person name="Strickland J.L."/>
            <person name="He B."/>
            <person name="Fraser P."/>
            <person name="Margres M.J."/>
            <person name="Gilbert D.M."/>
            <person name="Gibbs H.L."/>
            <person name="Parkinson C.L."/>
            <person name="Rokyta D.R."/>
        </authorList>
    </citation>
    <scope>NUCLEOTIDE SEQUENCE [LARGE SCALE GENOMIC DNA]</scope>
    <source>
        <strain evidence="4">DRR0105</strain>
    </source>
</reference>
<proteinExistence type="inferred from homology"/>
<dbReference type="InterPro" id="IPR008978">
    <property type="entry name" value="HSP20-like_chaperone"/>
</dbReference>
<dbReference type="AlphaFoldDB" id="A0AAW1AQ92"/>
<sequence>MTQTAERRVTKQLRLATSWPRTLSADRLRDACQQGLFPSPSCTCQARGPGHIHLSCQGNKHLIPGEMGTPLQVWGVSRGNGVLGSAPLSFGMLASRELSVPSSPLPCGRPIPLPIRGMIQSGLECWSPASPPASLCLSGTRACEKFSRGIGRVLYNTLNLDFLARQPSGSEAFKGFTAARVALSAERLPQGAAPTVLLWAGRKTNLSRGSRLLQHRSPRIATLLGFAASAPSAEHDQAGGGPMEKAHGIFDNTLGGFLRPHPEPRSFSGRAGGTGNIRTLGDTYQFAVDVSDFSPEDIIITTSKNQIEVRAEKLAADGTIVNTFTHKCQLPEDVDPTSVTSTLGADGCLTIKARRSPAKPSEQVQQTFRTEIKI</sequence>
<name>A0AAW1AQ92_CROAD</name>
<dbReference type="PROSITE" id="PS01031">
    <property type="entry name" value="SHSP"/>
    <property type="match status" value="1"/>
</dbReference>
<dbReference type="Gene3D" id="2.60.40.790">
    <property type="match status" value="1"/>
</dbReference>
<dbReference type="PANTHER" id="PTHR46907:SF2">
    <property type="entry name" value="HEAT SHOCK PROTEIN BETA-7"/>
    <property type="match status" value="1"/>
</dbReference>
<dbReference type="GO" id="GO:0005634">
    <property type="term" value="C:nucleus"/>
    <property type="evidence" value="ECO:0007669"/>
    <property type="project" value="TreeGrafter"/>
</dbReference>
<evidence type="ECO:0000313" key="5">
    <source>
        <dbReference type="Proteomes" id="UP001474421"/>
    </source>
</evidence>
<comment type="caution">
    <text evidence="4">The sequence shown here is derived from an EMBL/GenBank/DDBJ whole genome shotgun (WGS) entry which is preliminary data.</text>
</comment>
<dbReference type="PANTHER" id="PTHR46907">
    <property type="entry name" value="HEAT SHOCK PROTEIN BETA-7-RELATED"/>
    <property type="match status" value="1"/>
</dbReference>
<dbReference type="InterPro" id="IPR037885">
    <property type="entry name" value="ACD_HspB7"/>
</dbReference>
<dbReference type="EMBL" id="JAOTOJ010000017">
    <property type="protein sequence ID" value="KAK9391938.1"/>
    <property type="molecule type" value="Genomic_DNA"/>
</dbReference>
<accession>A0AAW1AQ92</accession>
<evidence type="ECO:0000256" key="2">
    <source>
        <dbReference type="RuleBase" id="RU003616"/>
    </source>
</evidence>